<reference evidence="3 4" key="1">
    <citation type="submission" date="2024-02" db="EMBL/GenBank/DDBJ databases">
        <title>High-quality chromosome-scale genome assembly of Pensacola bahiagrass (Paspalum notatum Flugge var. saurae).</title>
        <authorList>
            <person name="Vega J.M."/>
            <person name="Podio M."/>
            <person name="Orjuela J."/>
            <person name="Siena L.A."/>
            <person name="Pessino S.C."/>
            <person name="Combes M.C."/>
            <person name="Mariac C."/>
            <person name="Albertini E."/>
            <person name="Pupilli F."/>
            <person name="Ortiz J.P.A."/>
            <person name="Leblanc O."/>
        </authorList>
    </citation>
    <scope>NUCLEOTIDE SEQUENCE [LARGE SCALE GENOMIC DNA]</scope>
    <source>
        <strain evidence="3">R1</strain>
        <tissue evidence="3">Leaf</tissue>
    </source>
</reference>
<keyword evidence="1" id="KW-0560">Oxidoreductase</keyword>
<accession>A0AAQ3T281</accession>
<keyword evidence="1" id="KW-0443">Lipid metabolism</keyword>
<dbReference type="GO" id="GO:0035336">
    <property type="term" value="P:long-chain fatty-acyl-CoA metabolic process"/>
    <property type="evidence" value="ECO:0007669"/>
    <property type="project" value="TreeGrafter"/>
</dbReference>
<keyword evidence="1" id="KW-0444">Lipid biosynthesis</keyword>
<dbReference type="SUPFAM" id="SSF51735">
    <property type="entry name" value="NAD(P)-binding Rossmann-fold domains"/>
    <property type="match status" value="1"/>
</dbReference>
<comment type="similarity">
    <text evidence="1">Belongs to the fatty acyl-CoA reductase family.</text>
</comment>
<comment type="catalytic activity">
    <reaction evidence="1">
        <text>a long-chain fatty acyl-CoA + 2 NADPH + 2 H(+) = a long-chain primary fatty alcohol + 2 NADP(+) + CoA</text>
        <dbReference type="Rhea" id="RHEA:52716"/>
        <dbReference type="ChEBI" id="CHEBI:15378"/>
        <dbReference type="ChEBI" id="CHEBI:57287"/>
        <dbReference type="ChEBI" id="CHEBI:57783"/>
        <dbReference type="ChEBI" id="CHEBI:58349"/>
        <dbReference type="ChEBI" id="CHEBI:77396"/>
        <dbReference type="ChEBI" id="CHEBI:83139"/>
        <dbReference type="EC" id="1.2.1.84"/>
    </reaction>
</comment>
<name>A0AAQ3T281_PASNO</name>
<evidence type="ECO:0000313" key="3">
    <source>
        <dbReference type="EMBL" id="WVZ65313.1"/>
    </source>
</evidence>
<gene>
    <name evidence="3" type="ORF">U9M48_014698</name>
</gene>
<dbReference type="Pfam" id="PF07993">
    <property type="entry name" value="NAD_binding_4"/>
    <property type="match status" value="2"/>
</dbReference>
<keyword evidence="4" id="KW-1185">Reference proteome</keyword>
<protein>
    <recommendedName>
        <fullName evidence="1">Fatty acyl-CoA reductase</fullName>
        <ecNumber evidence="1">1.2.1.84</ecNumber>
    </recommendedName>
</protein>
<feature type="domain" description="Thioester reductase (TE)" evidence="2">
    <location>
        <begin position="44"/>
        <end position="148"/>
    </location>
</feature>
<keyword evidence="1" id="KW-0521">NADP</keyword>
<evidence type="ECO:0000313" key="4">
    <source>
        <dbReference type="Proteomes" id="UP001341281"/>
    </source>
</evidence>
<dbReference type="GO" id="GO:0010345">
    <property type="term" value="P:suberin biosynthetic process"/>
    <property type="evidence" value="ECO:0007669"/>
    <property type="project" value="TreeGrafter"/>
</dbReference>
<dbReference type="PANTHER" id="PTHR11011">
    <property type="entry name" value="MALE STERILITY PROTEIN 2-RELATED"/>
    <property type="match status" value="1"/>
</dbReference>
<evidence type="ECO:0000256" key="1">
    <source>
        <dbReference type="RuleBase" id="RU363097"/>
    </source>
</evidence>
<dbReference type="InterPro" id="IPR013120">
    <property type="entry name" value="FAR_NAD-bd"/>
</dbReference>
<dbReference type="EC" id="1.2.1.84" evidence="1"/>
<dbReference type="Gene3D" id="3.40.50.720">
    <property type="entry name" value="NAD(P)-binding Rossmann-like Domain"/>
    <property type="match status" value="1"/>
</dbReference>
<dbReference type="EMBL" id="CP144747">
    <property type="protein sequence ID" value="WVZ65313.1"/>
    <property type="molecule type" value="Genomic_DNA"/>
</dbReference>
<dbReference type="InterPro" id="IPR026055">
    <property type="entry name" value="FAR"/>
</dbReference>
<evidence type="ECO:0000259" key="2">
    <source>
        <dbReference type="Pfam" id="PF07993"/>
    </source>
</evidence>
<dbReference type="InterPro" id="IPR036291">
    <property type="entry name" value="NAD(P)-bd_dom_sf"/>
</dbReference>
<feature type="domain" description="Thioester reductase (TE)" evidence="2">
    <location>
        <begin position="157"/>
        <end position="220"/>
    </location>
</feature>
<dbReference type="Proteomes" id="UP001341281">
    <property type="component" value="Chromosome 03"/>
</dbReference>
<comment type="function">
    <text evidence="1">Catalyzes the reduction of fatty acyl-CoA to fatty alcohols.</text>
</comment>
<proteinExistence type="inferred from homology"/>
<dbReference type="GO" id="GO:0102965">
    <property type="term" value="F:alcohol-forming long-chain fatty acyl-CoA reductase activity"/>
    <property type="evidence" value="ECO:0007669"/>
    <property type="project" value="UniProtKB-EC"/>
</dbReference>
<organism evidence="3 4">
    <name type="scientific">Paspalum notatum var. saurae</name>
    <dbReference type="NCBI Taxonomy" id="547442"/>
    <lineage>
        <taxon>Eukaryota</taxon>
        <taxon>Viridiplantae</taxon>
        <taxon>Streptophyta</taxon>
        <taxon>Embryophyta</taxon>
        <taxon>Tracheophyta</taxon>
        <taxon>Spermatophyta</taxon>
        <taxon>Magnoliopsida</taxon>
        <taxon>Liliopsida</taxon>
        <taxon>Poales</taxon>
        <taxon>Poaceae</taxon>
        <taxon>PACMAD clade</taxon>
        <taxon>Panicoideae</taxon>
        <taxon>Andropogonodae</taxon>
        <taxon>Paspaleae</taxon>
        <taxon>Paspalinae</taxon>
        <taxon>Paspalum</taxon>
    </lineage>
</organism>
<dbReference type="PANTHER" id="PTHR11011:SF110">
    <property type="entry name" value="FATTY ACYL-COA REDUCTASE"/>
    <property type="match status" value="1"/>
</dbReference>
<dbReference type="GO" id="GO:0080019">
    <property type="term" value="F:alcohol-forming very long-chain fatty acyl-CoA reductase activity"/>
    <property type="evidence" value="ECO:0007669"/>
    <property type="project" value="InterPro"/>
</dbReference>
<dbReference type="AlphaFoldDB" id="A0AAQ3T281"/>
<sequence length="508" mass="58222">MEPAAAAERLNGKAVLITGATGFIAKRNSDSLNLYLCSSPELDAVLVEKILRLQPRVKRLYLLVRARDQVSAKERVRSEIMQLQIFQSLREKYQNRFTSWFWDKIFPVAGDVSLHNLGIGNIDLAEDIIKETNIIIHMVAAVNFRERLGGYVYFFPTNHKRRYDTALAINTMGVKHVLDVALRCENLELVLHVSTAFVDGKKAGIVLEKPLHQYRSYDGQSDLDISEEIAFAEAKLQELVCSNASEDTIKRSIRRLGHKGMMYQNLCMMAKQGPEVWMAEYLCFYKDYGNFHSVIVGNSLRNTMWNWAEQLTYGLLIMVPADSVVNAISCHRQGPLDLIYHIGSSMRNPLKIGELVHVMFRYFSEKPFVSAAGEVIKVKQPIVPASMSSFYEHMDVHYKVPLQDMARRGLSTTDEHDTYNRLKREYNFTVAVGEVFRPVTFFKRRFDDSNMQRLIAMMNERDRELIPVTPSSLIGRSTSWKRTSPVSWNVNRGKQQGLGFRRISEFAQ</sequence>